<evidence type="ECO:0000313" key="2">
    <source>
        <dbReference type="Proteomes" id="UP000821845"/>
    </source>
</evidence>
<reference evidence="1" key="1">
    <citation type="submission" date="2020-05" db="EMBL/GenBank/DDBJ databases">
        <title>Large-scale comparative analyses of tick genomes elucidate their genetic diversity and vector capacities.</title>
        <authorList>
            <person name="Jia N."/>
            <person name="Wang J."/>
            <person name="Shi W."/>
            <person name="Du L."/>
            <person name="Sun Y."/>
            <person name="Zhan W."/>
            <person name="Jiang J."/>
            <person name="Wang Q."/>
            <person name="Zhang B."/>
            <person name="Ji P."/>
            <person name="Sakyi L.B."/>
            <person name="Cui X."/>
            <person name="Yuan T."/>
            <person name="Jiang B."/>
            <person name="Yang W."/>
            <person name="Lam T.T.-Y."/>
            <person name="Chang Q."/>
            <person name="Ding S."/>
            <person name="Wang X."/>
            <person name="Zhu J."/>
            <person name="Ruan X."/>
            <person name="Zhao L."/>
            <person name="Wei J."/>
            <person name="Que T."/>
            <person name="Du C."/>
            <person name="Cheng J."/>
            <person name="Dai P."/>
            <person name="Han X."/>
            <person name="Huang E."/>
            <person name="Gao Y."/>
            <person name="Liu J."/>
            <person name="Shao H."/>
            <person name="Ye R."/>
            <person name="Li L."/>
            <person name="Wei W."/>
            <person name="Wang X."/>
            <person name="Wang C."/>
            <person name="Yang T."/>
            <person name="Huo Q."/>
            <person name="Li W."/>
            <person name="Guo W."/>
            <person name="Chen H."/>
            <person name="Zhou L."/>
            <person name="Ni X."/>
            <person name="Tian J."/>
            <person name="Zhou Y."/>
            <person name="Sheng Y."/>
            <person name="Liu T."/>
            <person name="Pan Y."/>
            <person name="Xia L."/>
            <person name="Li J."/>
            <person name="Zhao F."/>
            <person name="Cao W."/>
        </authorList>
    </citation>
    <scope>NUCLEOTIDE SEQUENCE</scope>
    <source>
        <strain evidence="1">Hyas-2018</strain>
    </source>
</reference>
<sequence>MCTDLFTSIVSHCRPSSFGLELLKLPDVKKSLDTCALLPGGSMSDLGPLDGKEMWAVMSRDEPSQRSDVVYNIDPLWDYAAIRRGSFKIVVGSHAGGRFDQRFPIPGGQGTSRNLDGLMEASLAAKVSFSLSR</sequence>
<dbReference type="EMBL" id="CM023482">
    <property type="protein sequence ID" value="KAH6937946.1"/>
    <property type="molecule type" value="Genomic_DNA"/>
</dbReference>
<name>A0ACB7SVC0_HYAAI</name>
<protein>
    <submittedName>
        <fullName evidence="1">Uncharacterized protein</fullName>
    </submittedName>
</protein>
<gene>
    <name evidence="1" type="ORF">HPB50_005458</name>
</gene>
<comment type="caution">
    <text evidence="1">The sequence shown here is derived from an EMBL/GenBank/DDBJ whole genome shotgun (WGS) entry which is preliminary data.</text>
</comment>
<evidence type="ECO:0000313" key="1">
    <source>
        <dbReference type="EMBL" id="KAH6937946.1"/>
    </source>
</evidence>
<organism evidence="1 2">
    <name type="scientific">Hyalomma asiaticum</name>
    <name type="common">Tick</name>
    <dbReference type="NCBI Taxonomy" id="266040"/>
    <lineage>
        <taxon>Eukaryota</taxon>
        <taxon>Metazoa</taxon>
        <taxon>Ecdysozoa</taxon>
        <taxon>Arthropoda</taxon>
        <taxon>Chelicerata</taxon>
        <taxon>Arachnida</taxon>
        <taxon>Acari</taxon>
        <taxon>Parasitiformes</taxon>
        <taxon>Ixodida</taxon>
        <taxon>Ixodoidea</taxon>
        <taxon>Ixodidae</taxon>
        <taxon>Hyalomminae</taxon>
        <taxon>Hyalomma</taxon>
    </lineage>
</organism>
<keyword evidence="2" id="KW-1185">Reference proteome</keyword>
<accession>A0ACB7SVC0</accession>
<dbReference type="Proteomes" id="UP000821845">
    <property type="component" value="Chromosome 2"/>
</dbReference>
<proteinExistence type="predicted"/>